<dbReference type="InterPro" id="IPR038468">
    <property type="entry name" value="MmpS_C"/>
</dbReference>
<dbReference type="Gene3D" id="3.30.10.20">
    <property type="match status" value="4"/>
</dbReference>
<keyword evidence="6 8" id="KW-0472">Membrane</keyword>
<feature type="domain" description="PASTA" evidence="9">
    <location>
        <begin position="234"/>
        <end position="294"/>
    </location>
</feature>
<accession>A0ABX6YHM2</accession>
<organism evidence="10 11">
    <name type="scientific">Paramicrobacterium chengjingii</name>
    <dbReference type="NCBI Taxonomy" id="2769067"/>
    <lineage>
        <taxon>Bacteria</taxon>
        <taxon>Bacillati</taxon>
        <taxon>Actinomycetota</taxon>
        <taxon>Actinomycetes</taxon>
        <taxon>Micrococcales</taxon>
        <taxon>Microbacteriaceae</taxon>
        <taxon>Paramicrobacterium</taxon>
    </lineage>
</organism>
<comment type="subcellular location">
    <subcellularLocation>
        <location evidence="1">Cell membrane</location>
    </subcellularLocation>
</comment>
<evidence type="ECO:0000256" key="7">
    <source>
        <dbReference type="SAM" id="MobiDB-lite"/>
    </source>
</evidence>
<evidence type="ECO:0000256" key="8">
    <source>
        <dbReference type="SAM" id="Phobius"/>
    </source>
</evidence>
<feature type="transmembrane region" description="Helical" evidence="8">
    <location>
        <begin position="20"/>
        <end position="41"/>
    </location>
</feature>
<name>A0ABX6YHM2_9MICO</name>
<feature type="compositionally biased region" description="Basic and acidic residues" evidence="7">
    <location>
        <begin position="210"/>
        <end position="223"/>
    </location>
</feature>
<keyword evidence="3" id="KW-1003">Cell membrane</keyword>
<evidence type="ECO:0000256" key="5">
    <source>
        <dbReference type="ARBA" id="ARBA00022989"/>
    </source>
</evidence>
<sequence>MDDKPRRASDAKRGFSKKQVMTGGGILAVVALIAAGSVWLVNDLGNRRTVPDLIGQTQESALKVISDLDLRTETHLDSDVDGLEDEFRSVVKQVPAAGVTIYEGDIVSIKIAPAQVSVPDVVGETYIDAVNSLEESSFSVEHNFGMNTPDNEWKVLGQKSEAGDKVAAGSTIAITVDSPLVAVPEVAGMSEIGAESAIGAAHLSSVDSGEGDHVRSVDPKPGTELEPFSEVTITLAYKVPNVVGMTAPEALTALEDAGFTEVSLTHDSDLEVSKQSVAPGTLTSGSTKIVLSVPLSGTTYRVTGNGSTAMITWSGPNSYSIEQDANASLPWEKYFKSSGGFANFSAQMNNGSSITCTVIRDGKVVMEHTSTGLYAVVSCAG</sequence>
<reference evidence="10 11" key="1">
    <citation type="submission" date="2020-12" db="EMBL/GenBank/DDBJ databases">
        <title>Microbacterium sp. HY060.</title>
        <authorList>
            <person name="Zhou J."/>
        </authorList>
    </citation>
    <scope>NUCLEOTIDE SEQUENCE [LARGE SCALE GENOMIC DNA]</scope>
    <source>
        <strain evidence="10 11">HY60</strain>
    </source>
</reference>
<dbReference type="PROSITE" id="PS51178">
    <property type="entry name" value="PASTA"/>
    <property type="match status" value="2"/>
</dbReference>
<evidence type="ECO:0000256" key="1">
    <source>
        <dbReference type="ARBA" id="ARBA00004236"/>
    </source>
</evidence>
<protein>
    <submittedName>
        <fullName evidence="10">PASTA domain-containing protein</fullName>
    </submittedName>
</protein>
<dbReference type="SMART" id="SM00740">
    <property type="entry name" value="PASTA"/>
    <property type="match status" value="4"/>
</dbReference>
<dbReference type="EMBL" id="CP061169">
    <property type="protein sequence ID" value="QPZ38306.1"/>
    <property type="molecule type" value="Genomic_DNA"/>
</dbReference>
<dbReference type="Pfam" id="PF03793">
    <property type="entry name" value="PASTA"/>
    <property type="match status" value="4"/>
</dbReference>
<evidence type="ECO:0000256" key="6">
    <source>
        <dbReference type="ARBA" id="ARBA00023136"/>
    </source>
</evidence>
<keyword evidence="11" id="KW-1185">Reference proteome</keyword>
<feature type="region of interest" description="Disordered" evidence="7">
    <location>
        <begin position="205"/>
        <end position="225"/>
    </location>
</feature>
<evidence type="ECO:0000259" key="9">
    <source>
        <dbReference type="PROSITE" id="PS51178"/>
    </source>
</evidence>
<gene>
    <name evidence="10" type="ORF">HCR76_16205</name>
</gene>
<dbReference type="Proteomes" id="UP000662814">
    <property type="component" value="Chromosome"/>
</dbReference>
<evidence type="ECO:0000256" key="4">
    <source>
        <dbReference type="ARBA" id="ARBA00022692"/>
    </source>
</evidence>
<dbReference type="SUPFAM" id="SSF54184">
    <property type="entry name" value="Penicillin-binding protein 2x (pbp-2x), c-terminal domain"/>
    <property type="match status" value="1"/>
</dbReference>
<dbReference type="InterPro" id="IPR005543">
    <property type="entry name" value="PASTA_dom"/>
</dbReference>
<dbReference type="Pfam" id="PF05423">
    <property type="entry name" value="Mycobact_memb"/>
    <property type="match status" value="1"/>
</dbReference>
<keyword evidence="5 8" id="KW-1133">Transmembrane helix</keyword>
<proteinExistence type="inferred from homology"/>
<feature type="domain" description="PASTA" evidence="9">
    <location>
        <begin position="112"/>
        <end position="178"/>
    </location>
</feature>
<dbReference type="InterPro" id="IPR008693">
    <property type="entry name" value="MmpS"/>
</dbReference>
<evidence type="ECO:0000256" key="2">
    <source>
        <dbReference type="ARBA" id="ARBA00007531"/>
    </source>
</evidence>
<evidence type="ECO:0000256" key="3">
    <source>
        <dbReference type="ARBA" id="ARBA00022475"/>
    </source>
</evidence>
<evidence type="ECO:0000313" key="10">
    <source>
        <dbReference type="EMBL" id="QPZ38306.1"/>
    </source>
</evidence>
<dbReference type="Gene3D" id="2.60.40.2880">
    <property type="entry name" value="MmpS1-5, C-terminal soluble domain"/>
    <property type="match status" value="1"/>
</dbReference>
<comment type="similarity">
    <text evidence="2">Belongs to the MmpS family.</text>
</comment>
<keyword evidence="4 8" id="KW-0812">Transmembrane</keyword>
<dbReference type="CDD" id="cd06577">
    <property type="entry name" value="PASTA_pknB"/>
    <property type="match status" value="4"/>
</dbReference>
<dbReference type="RefSeq" id="WP_198248085.1">
    <property type="nucleotide sequence ID" value="NZ_CP061169.1"/>
</dbReference>
<evidence type="ECO:0000313" key="11">
    <source>
        <dbReference type="Proteomes" id="UP000662814"/>
    </source>
</evidence>